<dbReference type="Pfam" id="PF00069">
    <property type="entry name" value="Pkinase"/>
    <property type="match status" value="1"/>
</dbReference>
<feature type="chain" id="PRO_5044803226" description="Protein kinase domain-containing protein" evidence="13">
    <location>
        <begin position="21"/>
        <end position="679"/>
    </location>
</feature>
<comment type="subcellular location">
    <subcellularLocation>
        <location evidence="1">Membrane</location>
        <topology evidence="1">Single-pass type I membrane protein</topology>
    </subcellularLocation>
</comment>
<evidence type="ECO:0000313" key="15">
    <source>
        <dbReference type="EMBL" id="KAL3715101.1"/>
    </source>
</evidence>
<dbReference type="Pfam" id="PF13947">
    <property type="entry name" value="GUB_WAK_bind"/>
    <property type="match status" value="1"/>
</dbReference>
<feature type="signal peptide" evidence="13">
    <location>
        <begin position="1"/>
        <end position="20"/>
    </location>
</feature>
<evidence type="ECO:0000256" key="12">
    <source>
        <dbReference type="PROSITE-ProRule" id="PRU10141"/>
    </source>
</evidence>
<dbReference type="InterPro" id="IPR017441">
    <property type="entry name" value="Protein_kinase_ATP_BS"/>
</dbReference>
<dbReference type="GO" id="GO:0016020">
    <property type="term" value="C:membrane"/>
    <property type="evidence" value="ECO:0007669"/>
    <property type="project" value="UniProtKB-SubCell"/>
</dbReference>
<name>A0ABD3IMK6_EUCGL</name>
<evidence type="ECO:0000256" key="8">
    <source>
        <dbReference type="ARBA" id="ARBA00022840"/>
    </source>
</evidence>
<dbReference type="FunFam" id="3.30.200.20:FF:000178">
    <property type="entry name" value="serine/threonine-protein kinase PBS1-like"/>
    <property type="match status" value="1"/>
</dbReference>
<dbReference type="EMBL" id="JBJKBG010000011">
    <property type="protein sequence ID" value="KAL3715101.1"/>
    <property type="molecule type" value="Genomic_DNA"/>
</dbReference>
<feature type="domain" description="Protein kinase" evidence="14">
    <location>
        <begin position="348"/>
        <end position="618"/>
    </location>
</feature>
<evidence type="ECO:0000256" key="9">
    <source>
        <dbReference type="ARBA" id="ARBA00022989"/>
    </source>
</evidence>
<accession>A0ABD3IMK6</accession>
<keyword evidence="3" id="KW-0808">Transferase</keyword>
<keyword evidence="4" id="KW-0812">Transmembrane</keyword>
<dbReference type="GO" id="GO:0005524">
    <property type="term" value="F:ATP binding"/>
    <property type="evidence" value="ECO:0007669"/>
    <property type="project" value="UniProtKB-UniRule"/>
</dbReference>
<evidence type="ECO:0000313" key="16">
    <source>
        <dbReference type="Proteomes" id="UP001634007"/>
    </source>
</evidence>
<evidence type="ECO:0000256" key="4">
    <source>
        <dbReference type="ARBA" id="ARBA00022692"/>
    </source>
</evidence>
<dbReference type="AlphaFoldDB" id="A0ABD3IMK6"/>
<keyword evidence="10" id="KW-0472">Membrane</keyword>
<dbReference type="SUPFAM" id="SSF56112">
    <property type="entry name" value="Protein kinase-like (PK-like)"/>
    <property type="match status" value="1"/>
</dbReference>
<dbReference type="PROSITE" id="PS00108">
    <property type="entry name" value="PROTEIN_KINASE_ST"/>
    <property type="match status" value="1"/>
</dbReference>
<evidence type="ECO:0000256" key="7">
    <source>
        <dbReference type="ARBA" id="ARBA00022777"/>
    </source>
</evidence>
<dbReference type="PROSITE" id="PS50011">
    <property type="entry name" value="PROTEIN_KINASE_DOM"/>
    <property type="match status" value="1"/>
</dbReference>
<keyword evidence="9" id="KW-1133">Transmembrane helix</keyword>
<organism evidence="15 16">
    <name type="scientific">Eucalyptus globulus</name>
    <name type="common">Tasmanian blue gum</name>
    <dbReference type="NCBI Taxonomy" id="34317"/>
    <lineage>
        <taxon>Eukaryota</taxon>
        <taxon>Viridiplantae</taxon>
        <taxon>Streptophyta</taxon>
        <taxon>Embryophyta</taxon>
        <taxon>Tracheophyta</taxon>
        <taxon>Spermatophyta</taxon>
        <taxon>Magnoliopsida</taxon>
        <taxon>eudicotyledons</taxon>
        <taxon>Gunneridae</taxon>
        <taxon>Pentapetalae</taxon>
        <taxon>rosids</taxon>
        <taxon>malvids</taxon>
        <taxon>Myrtales</taxon>
        <taxon>Myrtaceae</taxon>
        <taxon>Myrtoideae</taxon>
        <taxon>Eucalypteae</taxon>
        <taxon>Eucalyptus</taxon>
    </lineage>
</organism>
<reference evidence="15 16" key="1">
    <citation type="submission" date="2024-11" db="EMBL/GenBank/DDBJ databases">
        <title>Chromosome-level genome assembly of Eucalyptus globulus Labill. provides insights into its genome evolution.</title>
        <authorList>
            <person name="Li X."/>
        </authorList>
    </citation>
    <scope>NUCLEOTIDE SEQUENCE [LARGE SCALE GENOMIC DNA]</scope>
    <source>
        <strain evidence="15">CL2024</strain>
        <tissue evidence="15">Fresh tender leaves</tissue>
    </source>
</reference>
<dbReference type="InterPro" id="IPR011009">
    <property type="entry name" value="Kinase-like_dom_sf"/>
</dbReference>
<feature type="binding site" evidence="12">
    <location>
        <position position="376"/>
    </location>
    <ligand>
        <name>ATP</name>
        <dbReference type="ChEBI" id="CHEBI:30616"/>
    </ligand>
</feature>
<keyword evidence="8 12" id="KW-0067">ATP-binding</keyword>
<dbReference type="FunFam" id="1.10.510.10:FF:000590">
    <property type="entry name" value="PR5-like receptor kinase"/>
    <property type="match status" value="1"/>
</dbReference>
<evidence type="ECO:0000256" key="10">
    <source>
        <dbReference type="ARBA" id="ARBA00023136"/>
    </source>
</evidence>
<proteinExistence type="predicted"/>
<evidence type="ECO:0000256" key="2">
    <source>
        <dbReference type="ARBA" id="ARBA00022527"/>
    </source>
</evidence>
<dbReference type="InterPro" id="IPR045874">
    <property type="entry name" value="LRK10/LRL21-25-like"/>
</dbReference>
<dbReference type="SMART" id="SM00220">
    <property type="entry name" value="S_TKc"/>
    <property type="match status" value="1"/>
</dbReference>
<keyword evidence="16" id="KW-1185">Reference proteome</keyword>
<keyword evidence="6 12" id="KW-0547">Nucleotide-binding</keyword>
<evidence type="ECO:0000256" key="1">
    <source>
        <dbReference type="ARBA" id="ARBA00004479"/>
    </source>
</evidence>
<evidence type="ECO:0000256" key="5">
    <source>
        <dbReference type="ARBA" id="ARBA00022729"/>
    </source>
</evidence>
<keyword evidence="5 13" id="KW-0732">Signal</keyword>
<gene>
    <name evidence="15" type="ORF">ACJRO7_006921</name>
</gene>
<evidence type="ECO:0000256" key="13">
    <source>
        <dbReference type="SAM" id="SignalP"/>
    </source>
</evidence>
<dbReference type="GO" id="GO:0004674">
    <property type="term" value="F:protein serine/threonine kinase activity"/>
    <property type="evidence" value="ECO:0007669"/>
    <property type="project" value="UniProtKB-KW"/>
</dbReference>
<sequence>MKPFPLFLLLIIQARIGCYAQNNYLCTPSACREVYNIGYPFRLKGDPKDCGDSKFTLASEDNRTMLSLPSGQYHVKSIHPDDYTVSMCCHCAYVELVHVGRMEVVDVGLRKGNCSSLPFRQLVFSDFSVEAGEWGGLNGTRVTIVSCSKQVRSHLYISTEPCIFMEGYHSYAIIEAYASDMEDSCTITASIYAADYLLNKKEALFPKNRTISYNDIHNAMADGFNLSYYWRPPPPPTPPVLPQTGTDDCSKFAFPSKYFTQSICYIYNPFWGAALNVALDTVSKLGSVFARFLAAKSIFGAPCVLIFLIYKWIRRHQAMDPNIEEFLQAQNNFLPIRYSYSDIRKITKNFKYKLGEGGYGSVYKGILRSGNAVAVKILNKPKSDGQDFISEVGTIGRIHHVNVVQLVGFCFNNSKQALVYDFMPNGSLDKHIVFKDGENSLDYKKMYEISLGIARGIEYLHRGCDMKILHFDIKPHNILLDQSLTPKVSDFGLARLYPTDRNIVTLTAARGTLGYMAPELFYRDIGGVSYKADVYSFGMMLMEMAGRRRNVNANAKDSSQIYFPLWVYDQLGKEKEVDMVDATEEEKEMTRKMIIVALWCIQLNPNDRPSMSRVHNMLEKEIDELQTPPKPLLYPTETPAADVDIEVELETLSSSSSVLTISGSYQYEHNNKILQSCSV</sequence>
<keyword evidence="7" id="KW-0418">Kinase</keyword>
<dbReference type="InterPro" id="IPR025287">
    <property type="entry name" value="WAK_GUB"/>
</dbReference>
<evidence type="ECO:0000256" key="3">
    <source>
        <dbReference type="ARBA" id="ARBA00022679"/>
    </source>
</evidence>
<protein>
    <recommendedName>
        <fullName evidence="14">Protein kinase domain-containing protein</fullName>
    </recommendedName>
</protein>
<dbReference type="Gene3D" id="3.30.200.20">
    <property type="entry name" value="Phosphorylase Kinase, domain 1"/>
    <property type="match status" value="1"/>
</dbReference>
<keyword evidence="11" id="KW-0325">Glycoprotein</keyword>
<comment type="caution">
    <text evidence="15">The sequence shown here is derived from an EMBL/GenBank/DDBJ whole genome shotgun (WGS) entry which is preliminary data.</text>
</comment>
<keyword evidence="2" id="KW-0723">Serine/threonine-protein kinase</keyword>
<dbReference type="PROSITE" id="PS00107">
    <property type="entry name" value="PROTEIN_KINASE_ATP"/>
    <property type="match status" value="1"/>
</dbReference>
<evidence type="ECO:0000256" key="6">
    <source>
        <dbReference type="ARBA" id="ARBA00022741"/>
    </source>
</evidence>
<dbReference type="InterPro" id="IPR000719">
    <property type="entry name" value="Prot_kinase_dom"/>
</dbReference>
<evidence type="ECO:0000256" key="11">
    <source>
        <dbReference type="ARBA" id="ARBA00023180"/>
    </source>
</evidence>
<dbReference type="Proteomes" id="UP001634007">
    <property type="component" value="Unassembled WGS sequence"/>
</dbReference>
<evidence type="ECO:0000259" key="14">
    <source>
        <dbReference type="PROSITE" id="PS50011"/>
    </source>
</evidence>
<dbReference type="Gene3D" id="1.10.510.10">
    <property type="entry name" value="Transferase(Phosphotransferase) domain 1"/>
    <property type="match status" value="1"/>
</dbReference>
<dbReference type="InterPro" id="IPR008271">
    <property type="entry name" value="Ser/Thr_kinase_AS"/>
</dbReference>
<dbReference type="PANTHER" id="PTHR27009">
    <property type="entry name" value="RUST RESISTANCE KINASE LR10-RELATED"/>
    <property type="match status" value="1"/>
</dbReference>